<dbReference type="Pfam" id="PF00557">
    <property type="entry name" value="Peptidase_M24"/>
    <property type="match status" value="1"/>
</dbReference>
<evidence type="ECO:0000259" key="8">
    <source>
        <dbReference type="SMART" id="SM01011"/>
    </source>
</evidence>
<evidence type="ECO:0000313" key="10">
    <source>
        <dbReference type="Proteomes" id="UP000260812"/>
    </source>
</evidence>
<evidence type="ECO:0000256" key="3">
    <source>
        <dbReference type="ARBA" id="ARBA00008766"/>
    </source>
</evidence>
<protein>
    <recommendedName>
        <fullName evidence="4">Xaa-Pro aminopeptidase</fullName>
        <ecNumber evidence="4">3.4.11.9</ecNumber>
    </recommendedName>
</protein>
<dbReference type="Proteomes" id="UP000260812">
    <property type="component" value="Unassembled WGS sequence"/>
</dbReference>
<dbReference type="SMART" id="SM01011">
    <property type="entry name" value="AMP_N"/>
    <property type="match status" value="1"/>
</dbReference>
<dbReference type="Pfam" id="PF05195">
    <property type="entry name" value="AMP_N"/>
    <property type="match status" value="1"/>
</dbReference>
<comment type="similarity">
    <text evidence="3">Belongs to the peptidase M24B family.</text>
</comment>
<dbReference type="InterPro" id="IPR007865">
    <property type="entry name" value="Aminopep_P_N"/>
</dbReference>
<dbReference type="Gene3D" id="3.40.350.10">
    <property type="entry name" value="Creatinase/prolidase N-terminal domain"/>
    <property type="match status" value="1"/>
</dbReference>
<keyword evidence="5" id="KW-0479">Metal-binding</keyword>
<comment type="catalytic activity">
    <reaction evidence="1">
        <text>Release of any N-terminal amino acid, including proline, that is linked to proline, even from a dipeptide or tripeptide.</text>
        <dbReference type="EC" id="3.4.11.9"/>
    </reaction>
</comment>
<comment type="cofactor">
    <cofactor evidence="2">
        <name>Mn(2+)</name>
        <dbReference type="ChEBI" id="CHEBI:29035"/>
    </cofactor>
</comment>
<dbReference type="AlphaFoldDB" id="A0A3E3HX70"/>
<accession>A0A3E3HX70</accession>
<evidence type="ECO:0000256" key="6">
    <source>
        <dbReference type="ARBA" id="ARBA00022801"/>
    </source>
</evidence>
<gene>
    <name evidence="9" type="ORF">DXC51_25080</name>
</gene>
<dbReference type="EMBL" id="QVLV01000027">
    <property type="protein sequence ID" value="RGE56325.1"/>
    <property type="molecule type" value="Genomic_DNA"/>
</dbReference>
<dbReference type="InterPro" id="IPR052433">
    <property type="entry name" value="X-Pro_dipept-like"/>
</dbReference>
<evidence type="ECO:0000256" key="1">
    <source>
        <dbReference type="ARBA" id="ARBA00001424"/>
    </source>
</evidence>
<name>A0A3E3HX70_9FIRM</name>
<dbReference type="InterPro" id="IPR036005">
    <property type="entry name" value="Creatinase/aminopeptidase-like"/>
</dbReference>
<dbReference type="SUPFAM" id="SSF53092">
    <property type="entry name" value="Creatinase/prolidase N-terminal domain"/>
    <property type="match status" value="1"/>
</dbReference>
<keyword evidence="6" id="KW-0378">Hydrolase</keyword>
<dbReference type="GO" id="GO:0030145">
    <property type="term" value="F:manganese ion binding"/>
    <property type="evidence" value="ECO:0007669"/>
    <property type="project" value="InterPro"/>
</dbReference>
<sequence>MRRSKMLDRQFHISRREKFLEFLKDGQAGIFFAGSTKMMAGDEEYPFSVNRNFFYLTGCEEPDTVYLAYRQKGAGKEVLFIRRPDPRLERYEGPRPGKAEAGQKYGIAEVCFLDELSGRLAELISCGGVGTLLFDQEEGTWQDMAEPVRQTADRLKKDWPRLAVENAAPWFARMRRVKQPEEIAAHRIACRTTVEAVRYMMAHTRPEMTEGQMEAYFDFIVKSRGCGHAFATVAATGKNACILHYSANRDKIKEGDLVLVDLGASWEYYCADVSRTFPANGKFTPRQRLLYEIVLAGLTAALEAAKPGQRKDELQLISKRVMADELVKAGILSAPEEIEKYYLHGSGHFIGLYTHDVGEDPENLLQKNMMFTLEPGLYFPEEGIGIRIEDTLLVTEDGCEVLTADIPKTVEEIEAFMQS</sequence>
<evidence type="ECO:0000256" key="4">
    <source>
        <dbReference type="ARBA" id="ARBA00012574"/>
    </source>
</evidence>
<dbReference type="PANTHER" id="PTHR43226:SF4">
    <property type="entry name" value="XAA-PRO AMINOPEPTIDASE 3"/>
    <property type="match status" value="1"/>
</dbReference>
<feature type="domain" description="Aminopeptidase P N-terminal" evidence="8">
    <location>
        <begin position="7"/>
        <end position="143"/>
    </location>
</feature>
<dbReference type="SUPFAM" id="SSF55920">
    <property type="entry name" value="Creatinase/aminopeptidase"/>
    <property type="match status" value="1"/>
</dbReference>
<organism evidence="9 10">
    <name type="scientific">Eisenbergiella massiliensis</name>
    <dbReference type="NCBI Taxonomy" id="1720294"/>
    <lineage>
        <taxon>Bacteria</taxon>
        <taxon>Bacillati</taxon>
        <taxon>Bacillota</taxon>
        <taxon>Clostridia</taxon>
        <taxon>Lachnospirales</taxon>
        <taxon>Lachnospiraceae</taxon>
        <taxon>Eisenbergiella</taxon>
    </lineage>
</organism>
<proteinExistence type="inferred from homology"/>
<dbReference type="GO" id="GO:0006508">
    <property type="term" value="P:proteolysis"/>
    <property type="evidence" value="ECO:0007669"/>
    <property type="project" value="TreeGrafter"/>
</dbReference>
<keyword evidence="9" id="KW-0645">Protease</keyword>
<evidence type="ECO:0000256" key="5">
    <source>
        <dbReference type="ARBA" id="ARBA00022723"/>
    </source>
</evidence>
<dbReference type="GO" id="GO:0070006">
    <property type="term" value="F:metalloaminopeptidase activity"/>
    <property type="evidence" value="ECO:0007669"/>
    <property type="project" value="InterPro"/>
</dbReference>
<evidence type="ECO:0000256" key="7">
    <source>
        <dbReference type="ARBA" id="ARBA00023211"/>
    </source>
</evidence>
<keyword evidence="9" id="KW-0031">Aminopeptidase</keyword>
<dbReference type="EC" id="3.4.11.9" evidence="4"/>
<dbReference type="PANTHER" id="PTHR43226">
    <property type="entry name" value="XAA-PRO AMINOPEPTIDASE 3"/>
    <property type="match status" value="1"/>
</dbReference>
<dbReference type="CDD" id="cd01087">
    <property type="entry name" value="Prolidase"/>
    <property type="match status" value="1"/>
</dbReference>
<dbReference type="Gene3D" id="3.90.230.10">
    <property type="entry name" value="Creatinase/methionine aminopeptidase superfamily"/>
    <property type="match status" value="1"/>
</dbReference>
<evidence type="ECO:0000256" key="2">
    <source>
        <dbReference type="ARBA" id="ARBA00001936"/>
    </source>
</evidence>
<dbReference type="InterPro" id="IPR029149">
    <property type="entry name" value="Creatin/AminoP/Spt16_N"/>
</dbReference>
<keyword evidence="7" id="KW-0464">Manganese</keyword>
<dbReference type="GO" id="GO:0005829">
    <property type="term" value="C:cytosol"/>
    <property type="evidence" value="ECO:0007669"/>
    <property type="project" value="TreeGrafter"/>
</dbReference>
<keyword evidence="10" id="KW-1185">Reference proteome</keyword>
<dbReference type="InterPro" id="IPR000994">
    <property type="entry name" value="Pept_M24"/>
</dbReference>
<evidence type="ECO:0000313" key="9">
    <source>
        <dbReference type="EMBL" id="RGE56325.1"/>
    </source>
</evidence>
<reference evidence="9" key="1">
    <citation type="submission" date="2018-08" db="EMBL/GenBank/DDBJ databases">
        <title>A genome reference for cultivated species of the human gut microbiota.</title>
        <authorList>
            <person name="Zou Y."/>
            <person name="Xue W."/>
            <person name="Luo G."/>
        </authorList>
    </citation>
    <scope>NUCLEOTIDE SEQUENCE [LARGE SCALE GENOMIC DNA]</scope>
    <source>
        <strain evidence="9">TF05-5AC</strain>
    </source>
</reference>
<comment type="caution">
    <text evidence="9">The sequence shown here is derived from an EMBL/GenBank/DDBJ whole genome shotgun (WGS) entry which is preliminary data.</text>
</comment>